<protein>
    <submittedName>
        <fullName evidence="1">Uncharacterized protein</fullName>
    </submittedName>
</protein>
<evidence type="ECO:0000313" key="1">
    <source>
        <dbReference type="EMBL" id="QIT17245.1"/>
    </source>
</evidence>
<proteinExistence type="predicted"/>
<dbReference type="EMBL" id="CP049806">
    <property type="protein sequence ID" value="QIT17245.1"/>
    <property type="molecule type" value="Genomic_DNA"/>
</dbReference>
<reference evidence="1 2" key="1">
    <citation type="submission" date="2020-03" db="EMBL/GenBank/DDBJ databases">
        <authorList>
            <person name="Zhang L."/>
            <person name="Han X."/>
            <person name="Chen Y."/>
            <person name="Yu Y."/>
        </authorList>
    </citation>
    <scope>NUCLEOTIDE SEQUENCE [LARGE SCALE GENOMIC DNA]</scope>
    <source>
        <strain evidence="1 2">A1254</strain>
    </source>
</reference>
<sequence>MSKVIGEVNLNPSRIEGTPDQVAVHIFKEVICPSIEELAKNDPEAANVFAYHIFGLALSQLAEFQSTKNIEKIVTVTLHNLLRQLKKERNELRN</sequence>
<evidence type="ECO:0000313" key="2">
    <source>
        <dbReference type="Proteomes" id="UP000501692"/>
    </source>
</evidence>
<gene>
    <name evidence="1" type="ORF">G8E09_05705</name>
</gene>
<accession>A0A6H0FSC8</accession>
<name>A0A6H0FSC8_ACIPI</name>
<organism evidence="1 2">
    <name type="scientific">Acinetobacter pittii</name>
    <name type="common">Acinetobacter genomosp. 3</name>
    <dbReference type="NCBI Taxonomy" id="48296"/>
    <lineage>
        <taxon>Bacteria</taxon>
        <taxon>Pseudomonadati</taxon>
        <taxon>Pseudomonadota</taxon>
        <taxon>Gammaproteobacteria</taxon>
        <taxon>Moraxellales</taxon>
        <taxon>Moraxellaceae</taxon>
        <taxon>Acinetobacter</taxon>
        <taxon>Acinetobacter calcoaceticus/baumannii complex</taxon>
    </lineage>
</organism>
<dbReference type="RefSeq" id="WP_080026852.1">
    <property type="nucleotide sequence ID" value="NZ_CP049806.1"/>
</dbReference>
<dbReference type="AlphaFoldDB" id="A0A6H0FSC8"/>
<dbReference type="Proteomes" id="UP000501692">
    <property type="component" value="Chromosome"/>
</dbReference>